<keyword evidence="4 5" id="KW-0143">Chaperone</keyword>
<dbReference type="Pfam" id="PF01782">
    <property type="entry name" value="RimM"/>
    <property type="match status" value="1"/>
</dbReference>
<dbReference type="eggNOG" id="COG0806">
    <property type="taxonomic scope" value="Bacteria"/>
</dbReference>
<dbReference type="HAMAP" id="MF_00014">
    <property type="entry name" value="Ribosome_mat_RimM"/>
    <property type="match status" value="1"/>
</dbReference>
<dbReference type="GO" id="GO:0005840">
    <property type="term" value="C:ribosome"/>
    <property type="evidence" value="ECO:0007669"/>
    <property type="project" value="InterPro"/>
</dbReference>
<evidence type="ECO:0000259" key="7">
    <source>
        <dbReference type="Pfam" id="PF24986"/>
    </source>
</evidence>
<dbReference type="NCBIfam" id="TIGR02273">
    <property type="entry name" value="16S_RimM"/>
    <property type="match status" value="1"/>
</dbReference>
<comment type="similarity">
    <text evidence="5">Belongs to the RimM family.</text>
</comment>
<dbReference type="GO" id="GO:0042274">
    <property type="term" value="P:ribosomal small subunit biogenesis"/>
    <property type="evidence" value="ECO:0007669"/>
    <property type="project" value="UniProtKB-UniRule"/>
</dbReference>
<dbReference type="GO" id="GO:0043022">
    <property type="term" value="F:ribosome binding"/>
    <property type="evidence" value="ECO:0007669"/>
    <property type="project" value="InterPro"/>
</dbReference>
<evidence type="ECO:0000256" key="3">
    <source>
        <dbReference type="ARBA" id="ARBA00022552"/>
    </source>
</evidence>
<keyword evidence="3 5" id="KW-0698">rRNA processing</keyword>
<dbReference type="STRING" id="204536.SULAZ_0169"/>
<dbReference type="Proteomes" id="UP000001369">
    <property type="component" value="Chromosome"/>
</dbReference>
<dbReference type="KEGG" id="saf:SULAZ_0169"/>
<accession>C1DXQ4</accession>
<keyword evidence="9" id="KW-1185">Reference proteome</keyword>
<dbReference type="EMBL" id="CP001229">
    <property type="protein sequence ID" value="ACN98236.1"/>
    <property type="molecule type" value="Genomic_DNA"/>
</dbReference>
<dbReference type="InterPro" id="IPR002676">
    <property type="entry name" value="RimM_N"/>
</dbReference>
<protein>
    <recommendedName>
        <fullName evidence="5">Ribosome maturation factor RimM</fullName>
    </recommendedName>
</protein>
<evidence type="ECO:0000259" key="6">
    <source>
        <dbReference type="Pfam" id="PF01782"/>
    </source>
</evidence>
<comment type="subunit">
    <text evidence="5">Binds ribosomal protein uS19.</text>
</comment>
<evidence type="ECO:0000256" key="4">
    <source>
        <dbReference type="ARBA" id="ARBA00023186"/>
    </source>
</evidence>
<keyword evidence="1 5" id="KW-0963">Cytoplasm</keyword>
<feature type="domain" description="RimM N-terminal" evidence="6">
    <location>
        <begin position="9"/>
        <end position="86"/>
    </location>
</feature>
<dbReference type="SUPFAM" id="SSF50447">
    <property type="entry name" value="Translation proteins"/>
    <property type="match status" value="1"/>
</dbReference>
<sequence>MKREDMVVAGKLHSTHGVKGNLKLELFHEKIRLPNIVYVEDEETKKLVPLEIEFIDRVKKLIKFKGYDTPEKAKEISQKLIYIPQENLPKLNKDEYYIFQIEGCEIVFKDKIVGKVEKVDDRLPQVYLIIKCKDDKIRYLPFINQFVKTVDVENKKIIITPPEGWFSL</sequence>
<dbReference type="Gene3D" id="2.30.30.240">
    <property type="entry name" value="PRC-barrel domain"/>
    <property type="match status" value="1"/>
</dbReference>
<dbReference type="AlphaFoldDB" id="C1DXQ4"/>
<dbReference type="HOGENOM" id="CLU_077636_3_2_0"/>
<comment type="function">
    <text evidence="5">An accessory protein needed during the final step in the assembly of 30S ribosomal subunit, possibly for assembly of the head region. Essential for efficient processing of 16S rRNA. May be needed both before and after RbfA during the maturation of 16S rRNA. It has affinity for free ribosomal 30S subunits but not for 70S ribosomes.</text>
</comment>
<dbReference type="Gene3D" id="2.40.30.60">
    <property type="entry name" value="RimM"/>
    <property type="match status" value="1"/>
</dbReference>
<dbReference type="InterPro" id="IPR056792">
    <property type="entry name" value="PRC_RimM"/>
</dbReference>
<dbReference type="GO" id="GO:0006364">
    <property type="term" value="P:rRNA processing"/>
    <property type="evidence" value="ECO:0007669"/>
    <property type="project" value="UniProtKB-UniRule"/>
</dbReference>
<dbReference type="PANTHER" id="PTHR33692:SF1">
    <property type="entry name" value="RIBOSOME MATURATION FACTOR RIMM"/>
    <property type="match status" value="1"/>
</dbReference>
<evidence type="ECO:0000256" key="2">
    <source>
        <dbReference type="ARBA" id="ARBA00022517"/>
    </source>
</evidence>
<name>C1DXQ4_SULAA</name>
<dbReference type="OrthoDB" id="9810331at2"/>
<dbReference type="Pfam" id="PF24986">
    <property type="entry name" value="PRC_RimM"/>
    <property type="match status" value="1"/>
</dbReference>
<feature type="domain" description="Ribosome maturation factor RimM PRC barrel" evidence="7">
    <location>
        <begin position="99"/>
        <end position="165"/>
    </location>
</feature>
<dbReference type="PANTHER" id="PTHR33692">
    <property type="entry name" value="RIBOSOME MATURATION FACTOR RIMM"/>
    <property type="match status" value="1"/>
</dbReference>
<evidence type="ECO:0000256" key="1">
    <source>
        <dbReference type="ARBA" id="ARBA00022490"/>
    </source>
</evidence>
<dbReference type="SUPFAM" id="SSF50346">
    <property type="entry name" value="PRC-barrel domain"/>
    <property type="match status" value="1"/>
</dbReference>
<dbReference type="GO" id="GO:0005737">
    <property type="term" value="C:cytoplasm"/>
    <property type="evidence" value="ECO:0007669"/>
    <property type="project" value="UniProtKB-SubCell"/>
</dbReference>
<dbReference type="InterPro" id="IPR009000">
    <property type="entry name" value="Transl_B-barrel_sf"/>
</dbReference>
<dbReference type="InterPro" id="IPR011033">
    <property type="entry name" value="PRC_barrel-like_sf"/>
</dbReference>
<dbReference type="InterPro" id="IPR036976">
    <property type="entry name" value="RimM_N_sf"/>
</dbReference>
<dbReference type="RefSeq" id="WP_012673561.1">
    <property type="nucleotide sequence ID" value="NC_012438.1"/>
</dbReference>
<evidence type="ECO:0000313" key="9">
    <source>
        <dbReference type="Proteomes" id="UP000001369"/>
    </source>
</evidence>
<evidence type="ECO:0000313" key="8">
    <source>
        <dbReference type="EMBL" id="ACN98236.1"/>
    </source>
</evidence>
<dbReference type="InterPro" id="IPR011961">
    <property type="entry name" value="RimM"/>
</dbReference>
<comment type="subcellular location">
    <subcellularLocation>
        <location evidence="5">Cytoplasm</location>
    </subcellularLocation>
</comment>
<organism evidence="8 9">
    <name type="scientific">Sulfurihydrogenibium azorense (strain DSM 15241 / OCM 825 / Az-Fu1)</name>
    <dbReference type="NCBI Taxonomy" id="204536"/>
    <lineage>
        <taxon>Bacteria</taxon>
        <taxon>Pseudomonadati</taxon>
        <taxon>Aquificota</taxon>
        <taxon>Aquificia</taxon>
        <taxon>Aquificales</taxon>
        <taxon>Hydrogenothermaceae</taxon>
        <taxon>Sulfurihydrogenibium</taxon>
    </lineage>
</organism>
<comment type="domain">
    <text evidence="5">The PRC barrel domain binds ribosomal protein uS19.</text>
</comment>
<gene>
    <name evidence="5 8" type="primary">rimM</name>
    <name evidence="8" type="ordered locus">SULAZ_0169</name>
</gene>
<keyword evidence="2 5" id="KW-0690">Ribosome biogenesis</keyword>
<evidence type="ECO:0000256" key="5">
    <source>
        <dbReference type="HAMAP-Rule" id="MF_00014"/>
    </source>
</evidence>
<proteinExistence type="inferred from homology"/>
<reference evidence="8 9" key="1">
    <citation type="journal article" date="2009" name="J. Bacteriol.">
        <title>Complete and draft genome sequences of six members of the Aquificales.</title>
        <authorList>
            <person name="Reysenbach A.L."/>
            <person name="Hamamura N."/>
            <person name="Podar M."/>
            <person name="Griffiths E."/>
            <person name="Ferreira S."/>
            <person name="Hochstein R."/>
            <person name="Heidelberg J."/>
            <person name="Johnson J."/>
            <person name="Mead D."/>
            <person name="Pohorille A."/>
            <person name="Sarmiento M."/>
            <person name="Schweighofer K."/>
            <person name="Seshadri R."/>
            <person name="Voytek M.A."/>
        </authorList>
    </citation>
    <scope>NUCLEOTIDE SEQUENCE [LARGE SCALE GENOMIC DNA]</scope>
    <source>
        <strain evidence="9">Az-Fu1 / DSM 15241 / OCM 825</strain>
    </source>
</reference>